<evidence type="ECO:0000256" key="2">
    <source>
        <dbReference type="ARBA" id="ARBA00009298"/>
    </source>
</evidence>
<protein>
    <submittedName>
        <fullName evidence="9">MgtC SapB transporter</fullName>
    </submittedName>
</protein>
<dbReference type="PATRIC" id="fig|1423784.4.peg.1478"/>
<dbReference type="InterPro" id="IPR003416">
    <property type="entry name" value="MgtC/SapB/SrpB/YhiD_fam"/>
</dbReference>
<evidence type="ECO:0000313" key="10">
    <source>
        <dbReference type="Proteomes" id="UP000051957"/>
    </source>
</evidence>
<feature type="domain" description="MgtC/SapB/SrpB/YhiD N-terminal" evidence="8">
    <location>
        <begin position="15"/>
        <end position="143"/>
    </location>
</feature>
<comment type="similarity">
    <text evidence="2">Belongs to the MgtC/SapB family.</text>
</comment>
<evidence type="ECO:0000259" key="8">
    <source>
        <dbReference type="Pfam" id="PF02308"/>
    </source>
</evidence>
<evidence type="ECO:0000256" key="7">
    <source>
        <dbReference type="SAM" id="Phobius"/>
    </source>
</evidence>
<feature type="transmembrane region" description="Helical" evidence="7">
    <location>
        <begin position="100"/>
        <end position="117"/>
    </location>
</feature>
<accession>A0A0R1Z4Y1</accession>
<comment type="caution">
    <text evidence="9">The sequence shown here is derived from an EMBL/GenBank/DDBJ whole genome shotgun (WGS) entry which is preliminary data.</text>
</comment>
<dbReference type="RefSeq" id="WP_057910924.1">
    <property type="nucleotide sequence ID" value="NZ_AZGK01000003.1"/>
</dbReference>
<dbReference type="EMBL" id="AZGK01000003">
    <property type="protein sequence ID" value="KRM47014.1"/>
    <property type="molecule type" value="Genomic_DNA"/>
</dbReference>
<dbReference type="PRINTS" id="PR01837">
    <property type="entry name" value="MGTCSAPBPROT"/>
</dbReference>
<dbReference type="InterPro" id="IPR049177">
    <property type="entry name" value="MgtC_SapB_SrpB_YhiD_N"/>
</dbReference>
<keyword evidence="6 7" id="KW-0472">Membrane</keyword>
<evidence type="ECO:0000313" key="9">
    <source>
        <dbReference type="EMBL" id="KRM47014.1"/>
    </source>
</evidence>
<keyword evidence="4 7" id="KW-0812">Transmembrane</keyword>
<comment type="subcellular location">
    <subcellularLocation>
        <location evidence="1">Cell membrane</location>
        <topology evidence="1">Multi-pass membrane protein</topology>
    </subcellularLocation>
</comment>
<evidence type="ECO:0000256" key="4">
    <source>
        <dbReference type="ARBA" id="ARBA00022692"/>
    </source>
</evidence>
<reference evidence="9 10" key="1">
    <citation type="journal article" date="2015" name="Genome Announc.">
        <title>Expanding the biotechnology potential of lactobacilli through comparative genomics of 213 strains and associated genera.</title>
        <authorList>
            <person name="Sun Z."/>
            <person name="Harris H.M."/>
            <person name="McCann A."/>
            <person name="Guo C."/>
            <person name="Argimon S."/>
            <person name="Zhang W."/>
            <person name="Yang X."/>
            <person name="Jeffery I.B."/>
            <person name="Cooney J.C."/>
            <person name="Kagawa T.F."/>
            <person name="Liu W."/>
            <person name="Song Y."/>
            <person name="Salvetti E."/>
            <person name="Wrobel A."/>
            <person name="Rasinkangas P."/>
            <person name="Parkhill J."/>
            <person name="Rea M.C."/>
            <person name="O'Sullivan O."/>
            <person name="Ritari J."/>
            <person name="Douillard F.P."/>
            <person name="Paul Ross R."/>
            <person name="Yang R."/>
            <person name="Briner A.E."/>
            <person name="Felis G.E."/>
            <person name="de Vos W.M."/>
            <person name="Barrangou R."/>
            <person name="Klaenhammer T.R."/>
            <person name="Caufield P.W."/>
            <person name="Cui Y."/>
            <person name="Zhang H."/>
            <person name="O'Toole P.W."/>
        </authorList>
    </citation>
    <scope>NUCLEOTIDE SEQUENCE [LARGE SCALE GENOMIC DNA]</scope>
    <source>
        <strain evidence="9 10">DSM 5707</strain>
    </source>
</reference>
<evidence type="ECO:0000256" key="1">
    <source>
        <dbReference type="ARBA" id="ARBA00004651"/>
    </source>
</evidence>
<gene>
    <name evidence="9" type="ORF">FC51_GL001445</name>
</gene>
<evidence type="ECO:0000256" key="6">
    <source>
        <dbReference type="ARBA" id="ARBA00023136"/>
    </source>
</evidence>
<evidence type="ECO:0000256" key="3">
    <source>
        <dbReference type="ARBA" id="ARBA00022475"/>
    </source>
</evidence>
<evidence type="ECO:0000256" key="5">
    <source>
        <dbReference type="ARBA" id="ARBA00022989"/>
    </source>
</evidence>
<name>A0A0R1Z4Y1_9LACO</name>
<dbReference type="GeneID" id="69803326"/>
<dbReference type="GO" id="GO:0005886">
    <property type="term" value="C:plasma membrane"/>
    <property type="evidence" value="ECO:0007669"/>
    <property type="project" value="UniProtKB-SubCell"/>
</dbReference>
<dbReference type="Pfam" id="PF02308">
    <property type="entry name" value="MgtC"/>
    <property type="match status" value="1"/>
</dbReference>
<feature type="transmembrane region" description="Helical" evidence="7">
    <location>
        <begin position="12"/>
        <end position="28"/>
    </location>
</feature>
<sequence>MTAYVLYQLEWILRLFVAAICGGLVGYERKVRLKTAGIRTHMLVAVGSALFMIISKYGFFDVINHADVSLDPSRIASQVVTGIGFIGAGAIITRNHKIDGLTTAAGLWATAAIGLAIGADMYVIGIAGTLCILITQTIVRQIRAFKRYPNRSMLRLQVTFNGELASMDELPDRLRAIGSTDLRMRILSYKPDAFSLEVRVKLRHKMDPDEFIRQMSDLVDVRKIEVLD</sequence>
<feature type="transmembrane region" description="Helical" evidence="7">
    <location>
        <begin position="75"/>
        <end position="93"/>
    </location>
</feature>
<organism evidence="9 10">
    <name type="scientific">Lentilactobacillus parabuchneri DSM 5707 = NBRC 107865</name>
    <dbReference type="NCBI Taxonomy" id="1423784"/>
    <lineage>
        <taxon>Bacteria</taxon>
        <taxon>Bacillati</taxon>
        <taxon>Bacillota</taxon>
        <taxon>Bacilli</taxon>
        <taxon>Lactobacillales</taxon>
        <taxon>Lactobacillaceae</taxon>
        <taxon>Lentilactobacillus</taxon>
    </lineage>
</organism>
<keyword evidence="5 7" id="KW-1133">Transmembrane helix</keyword>
<dbReference type="PANTHER" id="PTHR33778">
    <property type="entry name" value="PROTEIN MGTC"/>
    <property type="match status" value="1"/>
</dbReference>
<dbReference type="AlphaFoldDB" id="A0A0R1Z4Y1"/>
<dbReference type="PANTHER" id="PTHR33778:SF1">
    <property type="entry name" value="MAGNESIUM TRANSPORTER YHID-RELATED"/>
    <property type="match status" value="1"/>
</dbReference>
<dbReference type="Proteomes" id="UP000051957">
    <property type="component" value="Unassembled WGS sequence"/>
</dbReference>
<proteinExistence type="inferred from homology"/>
<keyword evidence="3" id="KW-1003">Cell membrane</keyword>
<feature type="transmembrane region" description="Helical" evidence="7">
    <location>
        <begin position="40"/>
        <end position="60"/>
    </location>
</feature>